<accession>A0A1F8CKC2</accession>
<gene>
    <name evidence="1" type="ORF">A2188_00260</name>
</gene>
<proteinExistence type="predicted"/>
<evidence type="ECO:0000313" key="1">
    <source>
        <dbReference type="EMBL" id="OGM76198.1"/>
    </source>
</evidence>
<protein>
    <recommendedName>
        <fullName evidence="3">Histidine kinase/HSP90-like ATPase domain-containing protein</fullName>
    </recommendedName>
</protein>
<organism evidence="1 2">
    <name type="scientific">Candidatus Woesebacteria bacterium RIFOXYA1_FULL_43_9</name>
    <dbReference type="NCBI Taxonomy" id="1802534"/>
    <lineage>
        <taxon>Bacteria</taxon>
        <taxon>Candidatus Woeseibacteriota</taxon>
    </lineage>
</organism>
<name>A0A1F8CKC2_9BACT</name>
<comment type="caution">
    <text evidence="1">The sequence shown here is derived from an EMBL/GenBank/DDBJ whole genome shotgun (WGS) entry which is preliminary data.</text>
</comment>
<evidence type="ECO:0008006" key="3">
    <source>
        <dbReference type="Google" id="ProtNLM"/>
    </source>
</evidence>
<dbReference type="EMBL" id="MGHU01000062">
    <property type="protein sequence ID" value="OGM76198.1"/>
    <property type="molecule type" value="Genomic_DNA"/>
</dbReference>
<dbReference type="AlphaFoldDB" id="A0A1F8CKC2"/>
<evidence type="ECO:0000313" key="2">
    <source>
        <dbReference type="Proteomes" id="UP000179241"/>
    </source>
</evidence>
<dbReference type="Proteomes" id="UP000179241">
    <property type="component" value="Unassembled WGS sequence"/>
</dbReference>
<reference evidence="1 2" key="1">
    <citation type="journal article" date="2016" name="Nat. Commun.">
        <title>Thousands of microbial genomes shed light on interconnected biogeochemical processes in an aquifer system.</title>
        <authorList>
            <person name="Anantharaman K."/>
            <person name="Brown C.T."/>
            <person name="Hug L.A."/>
            <person name="Sharon I."/>
            <person name="Castelle C.J."/>
            <person name="Probst A.J."/>
            <person name="Thomas B.C."/>
            <person name="Singh A."/>
            <person name="Wilkins M.J."/>
            <person name="Karaoz U."/>
            <person name="Brodie E.L."/>
            <person name="Williams K.H."/>
            <person name="Hubbard S.S."/>
            <person name="Banfield J.F."/>
        </authorList>
    </citation>
    <scope>NUCLEOTIDE SEQUENCE [LARGE SCALE GENOMIC DNA]</scope>
</reference>
<sequence>MSTIAKKWAGDVHAIEPKKDMYCPTRDVFQARLEHFQSELGNIASLNTVSLITAVAGEIGNNSFDHNLGNWPDITGIFFSYNLYNKNIVLADRGQGVMTTLKRVRPELSNASEALKVAFTETISGRYPEARGNGLKFVRSVVVTNPFTLYFQTGDAWLYLKMNKKYITIKSAKTSIGGCFAIIGFENLV</sequence>